<keyword evidence="3 5" id="KW-0863">Zinc-finger</keyword>
<dbReference type="InterPro" id="IPR001164">
    <property type="entry name" value="ArfGAP_dom"/>
</dbReference>
<feature type="compositionally biased region" description="Polar residues" evidence="6">
    <location>
        <begin position="506"/>
        <end position="515"/>
    </location>
</feature>
<name>A0A9W9DX22_9AGAR</name>
<feature type="region of interest" description="Disordered" evidence="6">
    <location>
        <begin position="401"/>
        <end position="420"/>
    </location>
</feature>
<dbReference type="PRINTS" id="PR00405">
    <property type="entry name" value="REVINTRACTNG"/>
</dbReference>
<dbReference type="Pfam" id="PF01412">
    <property type="entry name" value="ArfGap"/>
    <property type="match status" value="1"/>
</dbReference>
<feature type="compositionally biased region" description="Polar residues" evidence="6">
    <location>
        <begin position="454"/>
        <end position="464"/>
    </location>
</feature>
<feature type="region of interest" description="Disordered" evidence="6">
    <location>
        <begin position="86"/>
        <end position="110"/>
    </location>
</feature>
<evidence type="ECO:0000256" key="6">
    <source>
        <dbReference type="SAM" id="MobiDB-lite"/>
    </source>
</evidence>
<dbReference type="SMART" id="SM00105">
    <property type="entry name" value="ArfGap"/>
    <property type="match status" value="1"/>
</dbReference>
<feature type="region of interest" description="Disordered" evidence="6">
    <location>
        <begin position="157"/>
        <end position="222"/>
    </location>
</feature>
<accession>A0A9W9DX22</accession>
<keyword evidence="1" id="KW-0343">GTPase activation</keyword>
<dbReference type="Proteomes" id="UP001150266">
    <property type="component" value="Unassembled WGS sequence"/>
</dbReference>
<dbReference type="GO" id="GO:0005096">
    <property type="term" value="F:GTPase activator activity"/>
    <property type="evidence" value="ECO:0007669"/>
    <property type="project" value="UniProtKB-KW"/>
</dbReference>
<dbReference type="EMBL" id="JAOTPV010000001">
    <property type="protein sequence ID" value="KAJ4489969.1"/>
    <property type="molecule type" value="Genomic_DNA"/>
</dbReference>
<feature type="compositionally biased region" description="Low complexity" evidence="6">
    <location>
        <begin position="163"/>
        <end position="179"/>
    </location>
</feature>
<evidence type="ECO:0000256" key="3">
    <source>
        <dbReference type="ARBA" id="ARBA00022771"/>
    </source>
</evidence>
<evidence type="ECO:0000259" key="7">
    <source>
        <dbReference type="PROSITE" id="PS50115"/>
    </source>
</evidence>
<feature type="compositionally biased region" description="Low complexity" evidence="6">
    <location>
        <begin position="195"/>
        <end position="219"/>
    </location>
</feature>
<proteinExistence type="predicted"/>
<dbReference type="GO" id="GO:0008270">
    <property type="term" value="F:zinc ion binding"/>
    <property type="evidence" value="ECO:0007669"/>
    <property type="project" value="UniProtKB-KW"/>
</dbReference>
<evidence type="ECO:0000256" key="4">
    <source>
        <dbReference type="ARBA" id="ARBA00022833"/>
    </source>
</evidence>
<evidence type="ECO:0000313" key="9">
    <source>
        <dbReference type="Proteomes" id="UP001150266"/>
    </source>
</evidence>
<evidence type="ECO:0000256" key="5">
    <source>
        <dbReference type="PROSITE-ProRule" id="PRU00288"/>
    </source>
</evidence>
<dbReference type="InterPro" id="IPR038508">
    <property type="entry name" value="ArfGAP_dom_sf"/>
</dbReference>
<dbReference type="FunFam" id="1.10.220.150:FF:000009">
    <property type="entry name" value="stromal membrane-associated protein 1 isoform X1"/>
    <property type="match status" value="1"/>
</dbReference>
<dbReference type="PROSITE" id="PS50115">
    <property type="entry name" value="ARFGAP"/>
    <property type="match status" value="1"/>
</dbReference>
<dbReference type="AlphaFoldDB" id="A0A9W9DX22"/>
<comment type="caution">
    <text evidence="8">The sequence shown here is derived from an EMBL/GenBank/DDBJ whole genome shotgun (WGS) entry which is preliminary data.</text>
</comment>
<dbReference type="OrthoDB" id="10266696at2759"/>
<dbReference type="InterPro" id="IPR044520">
    <property type="entry name" value="ARF_GAP_AGD5/15"/>
</dbReference>
<dbReference type="PANTHER" id="PTHR46419:SF3">
    <property type="entry name" value="ADP-RIBOSYLATION FACTOR GTPASE-ACTIVATING PROTEIN AGD15-RELATED"/>
    <property type="match status" value="1"/>
</dbReference>
<dbReference type="InterPro" id="IPR037278">
    <property type="entry name" value="ARFGAP/RecO"/>
</dbReference>
<sequence>MSSHKITTDRNMKAILDLAAQPGNDVCADCKARTPRWASHNLGIFICVNCASIHRKIGTHVTKVKSLTLDSWTKEQVERMKEMGNLNSNTIYNPNELRHPPPPMLTEDERDSELEKYIRDKYEYKKFFDRRALVASKLGPSRSTSTILPQKTNPVSVAPAVNSARPSTAALPPSSASMSQTRSFSQPVPLSLPPASSQLGSRQQQQQQSQQSGPASGSANGTSVWNDLVTLQAPSANSSLPLQYQPPTSASLGSANPFGAMTGTMNTPLPNGMSGMSGMNRMGYNLASANTGMGAGPNGLTINPGHPPMGLGVGLGVNSPFSAGMQSTTNPFQQTPLSAPNPFAQQQQPMSANYTPSASLPFRALPAGLSTPFMTQQSQQSYQSPSPMIPQMQMQSLQSPAQMFSPSPQNLNPMQQQQQNQFQFSGSLQHGGGHSPQPQMSMTPQPPMSATPQLQGQQFMSPSPQPQTGIGMGMGGMGTDAWMGMGAGMGMNSQPMQQTQMFATNGSWGQQQQQPPMFAPHGQSQQWGGM</sequence>
<dbReference type="Gene3D" id="1.10.220.150">
    <property type="entry name" value="Arf GTPase activating protein"/>
    <property type="match status" value="1"/>
</dbReference>
<keyword evidence="4" id="KW-0862">Zinc</keyword>
<gene>
    <name evidence="8" type="ORF">J3R30DRAFT_11678</name>
</gene>
<evidence type="ECO:0000313" key="8">
    <source>
        <dbReference type="EMBL" id="KAJ4489969.1"/>
    </source>
</evidence>
<feature type="region of interest" description="Disordered" evidence="6">
    <location>
        <begin position="506"/>
        <end position="530"/>
    </location>
</feature>
<protein>
    <submittedName>
        <fullName evidence="8">ArfGap-domain-containing protein</fullName>
    </submittedName>
</protein>
<dbReference type="CDD" id="cd08204">
    <property type="entry name" value="ArfGap"/>
    <property type="match status" value="1"/>
</dbReference>
<feature type="domain" description="Arf-GAP" evidence="7">
    <location>
        <begin position="9"/>
        <end position="135"/>
    </location>
</feature>
<keyword evidence="2" id="KW-0479">Metal-binding</keyword>
<dbReference type="PANTHER" id="PTHR46419">
    <property type="entry name" value="ADP-RIBOSYLATION FACTOR GTPASE-ACTIVATING PROTEIN AGD5"/>
    <property type="match status" value="1"/>
</dbReference>
<reference evidence="8" key="1">
    <citation type="submission" date="2022-08" db="EMBL/GenBank/DDBJ databases">
        <title>A Global Phylogenomic Analysis of the Shiitake Genus Lentinula.</title>
        <authorList>
            <consortium name="DOE Joint Genome Institute"/>
            <person name="Sierra-Patev S."/>
            <person name="Min B."/>
            <person name="Naranjo-Ortiz M."/>
            <person name="Looney B."/>
            <person name="Konkel Z."/>
            <person name="Slot J.C."/>
            <person name="Sakamoto Y."/>
            <person name="Steenwyk J.L."/>
            <person name="Rokas A."/>
            <person name="Carro J."/>
            <person name="Camarero S."/>
            <person name="Ferreira P."/>
            <person name="Molpeceres G."/>
            <person name="Ruiz-Duenas F.J."/>
            <person name="Serrano A."/>
            <person name="Henrissat B."/>
            <person name="Drula E."/>
            <person name="Hughes K.W."/>
            <person name="Mata J.L."/>
            <person name="Ishikawa N.K."/>
            <person name="Vargas-Isla R."/>
            <person name="Ushijima S."/>
            <person name="Smith C.A."/>
            <person name="Ahrendt S."/>
            <person name="Andreopoulos W."/>
            <person name="He G."/>
            <person name="Labutti K."/>
            <person name="Lipzen A."/>
            <person name="Ng V."/>
            <person name="Riley R."/>
            <person name="Sandor L."/>
            <person name="Barry K."/>
            <person name="Martinez A.T."/>
            <person name="Xiao Y."/>
            <person name="Gibbons J.G."/>
            <person name="Terashima K."/>
            <person name="Grigoriev I.V."/>
            <person name="Hibbett D.S."/>
        </authorList>
    </citation>
    <scope>NUCLEOTIDE SEQUENCE</scope>
    <source>
        <strain evidence="8">JLM2183</strain>
    </source>
</reference>
<organism evidence="8 9">
    <name type="scientific">Lentinula aciculospora</name>
    <dbReference type="NCBI Taxonomy" id="153920"/>
    <lineage>
        <taxon>Eukaryota</taxon>
        <taxon>Fungi</taxon>
        <taxon>Dikarya</taxon>
        <taxon>Basidiomycota</taxon>
        <taxon>Agaricomycotina</taxon>
        <taxon>Agaricomycetes</taxon>
        <taxon>Agaricomycetidae</taxon>
        <taxon>Agaricales</taxon>
        <taxon>Marasmiineae</taxon>
        <taxon>Omphalotaceae</taxon>
        <taxon>Lentinula</taxon>
    </lineage>
</organism>
<evidence type="ECO:0000256" key="2">
    <source>
        <dbReference type="ARBA" id="ARBA00022723"/>
    </source>
</evidence>
<feature type="region of interest" description="Disordered" evidence="6">
    <location>
        <begin position="425"/>
        <end position="464"/>
    </location>
</feature>
<keyword evidence="9" id="KW-1185">Reference proteome</keyword>
<evidence type="ECO:0000256" key="1">
    <source>
        <dbReference type="ARBA" id="ARBA00022468"/>
    </source>
</evidence>
<dbReference type="SUPFAM" id="SSF57863">
    <property type="entry name" value="ArfGap/RecO-like zinc finger"/>
    <property type="match status" value="1"/>
</dbReference>